<evidence type="ECO:0000313" key="2">
    <source>
        <dbReference type="Proteomes" id="UP000789525"/>
    </source>
</evidence>
<comment type="caution">
    <text evidence="1">The sequence shown here is derived from an EMBL/GenBank/DDBJ whole genome shotgun (WGS) entry which is preliminary data.</text>
</comment>
<sequence>MHFSLKEENYVVIENGSYRIKAIKGVGDTNRFPSVVGHKTEDNENQNSEVQTETVSSPDVSAPNSPNSSTPPKRNSKEPKYICGAQLEEFKEGDLRITSPIKRGVIQNWEELEALWRHILLKELNIKRARNECPVLVSVPNSWTRDNYERITQLFFERFNAPGLYIANQALMTMYGFGSLTGLVVDVGHGKTEVTPVIDCSIQYHASQTLPLAGQDFDEYFLSLLLSDKKFMEEYGDTPDLEFARAIKETDICEIPEDPHQVEDEKLERMEAYEPLFNPQIINRHGTLSLPEAINLAISLCESDKRSILWESIVLTGGSSLIKGFKERLEAELRLYLAASENYGDFQMKEVKFLKLPEYFTNLRERPDLAGFLGSSITAKASSTKSTITSTDQASSIPKAINLPRFN</sequence>
<evidence type="ECO:0000313" key="1">
    <source>
        <dbReference type="EMBL" id="CAG8498696.1"/>
    </source>
</evidence>
<feature type="non-terminal residue" evidence="1">
    <location>
        <position position="407"/>
    </location>
</feature>
<name>A0ACA9KZ91_9GLOM</name>
<organism evidence="1 2">
    <name type="scientific">Acaulospora colombiana</name>
    <dbReference type="NCBI Taxonomy" id="27376"/>
    <lineage>
        <taxon>Eukaryota</taxon>
        <taxon>Fungi</taxon>
        <taxon>Fungi incertae sedis</taxon>
        <taxon>Mucoromycota</taxon>
        <taxon>Glomeromycotina</taxon>
        <taxon>Glomeromycetes</taxon>
        <taxon>Diversisporales</taxon>
        <taxon>Acaulosporaceae</taxon>
        <taxon>Acaulospora</taxon>
    </lineage>
</organism>
<gene>
    <name evidence="1" type="ORF">ACOLOM_LOCUS2699</name>
</gene>
<proteinExistence type="predicted"/>
<dbReference type="Proteomes" id="UP000789525">
    <property type="component" value="Unassembled WGS sequence"/>
</dbReference>
<accession>A0ACA9KZ91</accession>
<protein>
    <submittedName>
        <fullName evidence="1">14051_t:CDS:1</fullName>
    </submittedName>
</protein>
<keyword evidence="2" id="KW-1185">Reference proteome</keyword>
<dbReference type="EMBL" id="CAJVPT010003685">
    <property type="protein sequence ID" value="CAG8498696.1"/>
    <property type="molecule type" value="Genomic_DNA"/>
</dbReference>
<reference evidence="1" key="1">
    <citation type="submission" date="2021-06" db="EMBL/GenBank/DDBJ databases">
        <authorList>
            <person name="Kallberg Y."/>
            <person name="Tangrot J."/>
            <person name="Rosling A."/>
        </authorList>
    </citation>
    <scope>NUCLEOTIDE SEQUENCE</scope>
    <source>
        <strain evidence="1">CL356</strain>
    </source>
</reference>